<dbReference type="InterPro" id="IPR038573">
    <property type="entry name" value="BrnT_sf"/>
</dbReference>
<accession>A0A2M8L2F9</accession>
<reference evidence="2" key="1">
    <citation type="submission" date="2017-09" db="EMBL/GenBank/DDBJ databases">
        <title>Depth-based differentiation of microbial function through sediment-hosted aquifers and enrichment of novel symbionts in the deep terrestrial subsurface.</title>
        <authorList>
            <person name="Probst A.J."/>
            <person name="Ladd B."/>
            <person name="Jarett J.K."/>
            <person name="Geller-Mcgrath D.E."/>
            <person name="Sieber C.M.K."/>
            <person name="Emerson J.B."/>
            <person name="Anantharaman K."/>
            <person name="Thomas B.C."/>
            <person name="Malmstrom R."/>
            <person name="Stieglmeier M."/>
            <person name="Klingl A."/>
            <person name="Woyke T."/>
            <person name="Ryan C.M."/>
            <person name="Banfield J.F."/>
        </authorList>
    </citation>
    <scope>NUCLEOTIDE SEQUENCE [LARGE SCALE GENOMIC DNA]</scope>
</reference>
<name>A0A2M8L2F9_9BACT</name>
<evidence type="ECO:0008006" key="3">
    <source>
        <dbReference type="Google" id="ProtNLM"/>
    </source>
</evidence>
<comment type="caution">
    <text evidence="1">The sequence shown here is derived from an EMBL/GenBank/DDBJ whole genome shotgun (WGS) entry which is preliminary data.</text>
</comment>
<feature type="non-terminal residue" evidence="1">
    <location>
        <position position="1"/>
    </location>
</feature>
<dbReference type="InterPro" id="IPR007460">
    <property type="entry name" value="BrnT_toxin"/>
</dbReference>
<protein>
    <recommendedName>
        <fullName evidence="3">BrnT family toxin</fullName>
    </recommendedName>
</protein>
<dbReference type="Proteomes" id="UP000229766">
    <property type="component" value="Unassembled WGS sequence"/>
</dbReference>
<organism evidence="1 2">
    <name type="scientific">Candidatus Shapirobacteria bacterium CG10_big_fil_rev_8_21_14_0_10_36_6</name>
    <dbReference type="NCBI Taxonomy" id="1974886"/>
    <lineage>
        <taxon>Bacteria</taxon>
        <taxon>Candidatus Shapironibacteriota</taxon>
    </lineage>
</organism>
<sequence>LALGVTENNRKLSVFFTIRDKQIRVISARDMSKKEKKLYEE</sequence>
<dbReference type="Gene3D" id="3.10.450.530">
    <property type="entry name" value="Ribonuclease toxin, BrnT, of type II toxin-antitoxin system"/>
    <property type="match status" value="1"/>
</dbReference>
<evidence type="ECO:0000313" key="1">
    <source>
        <dbReference type="EMBL" id="PJE67058.1"/>
    </source>
</evidence>
<dbReference type="AlphaFoldDB" id="A0A2M8L2F9"/>
<dbReference type="Pfam" id="PF04365">
    <property type="entry name" value="BrnT_toxin"/>
    <property type="match status" value="1"/>
</dbReference>
<gene>
    <name evidence="1" type="ORF">COU93_00860</name>
</gene>
<proteinExistence type="predicted"/>
<dbReference type="EMBL" id="PFEI01000052">
    <property type="protein sequence ID" value="PJE67058.1"/>
    <property type="molecule type" value="Genomic_DNA"/>
</dbReference>
<evidence type="ECO:0000313" key="2">
    <source>
        <dbReference type="Proteomes" id="UP000229766"/>
    </source>
</evidence>